<sequence length="143" mass="16521">MAVPRPSGRKNPAQANHFRRSLRRFKACIVRPARRMYLEPCLFRLCKPDCPGSPGQETEIPIKIVNTRLRPAPSRSTIHAFMDPGNRARHGRFTYGRVRVHYARSLGDRFKFIENDNTRQELKSVDPIMAAILLTHLMLNRSK</sequence>
<reference evidence="1 2" key="1">
    <citation type="journal article" date="2021" name="Elife">
        <title>Chloroplast acquisition without the gene transfer in kleptoplastic sea slugs, Plakobranchus ocellatus.</title>
        <authorList>
            <person name="Maeda T."/>
            <person name="Takahashi S."/>
            <person name="Yoshida T."/>
            <person name="Shimamura S."/>
            <person name="Takaki Y."/>
            <person name="Nagai Y."/>
            <person name="Toyoda A."/>
            <person name="Suzuki Y."/>
            <person name="Arimoto A."/>
            <person name="Ishii H."/>
            <person name="Satoh N."/>
            <person name="Nishiyama T."/>
            <person name="Hasebe M."/>
            <person name="Maruyama T."/>
            <person name="Minagawa J."/>
            <person name="Obokata J."/>
            <person name="Shigenobu S."/>
        </authorList>
    </citation>
    <scope>NUCLEOTIDE SEQUENCE [LARGE SCALE GENOMIC DNA]</scope>
</reference>
<dbReference type="EMBL" id="BLXT01001414">
    <property type="protein sequence ID" value="GFN85461.1"/>
    <property type="molecule type" value="Genomic_DNA"/>
</dbReference>
<keyword evidence="2" id="KW-1185">Reference proteome</keyword>
<name>A0AAV3YTK1_9GAST</name>
<gene>
    <name evidence="1" type="ORF">PoB_001196700</name>
</gene>
<dbReference type="Proteomes" id="UP000735302">
    <property type="component" value="Unassembled WGS sequence"/>
</dbReference>
<organism evidence="1 2">
    <name type="scientific">Plakobranchus ocellatus</name>
    <dbReference type="NCBI Taxonomy" id="259542"/>
    <lineage>
        <taxon>Eukaryota</taxon>
        <taxon>Metazoa</taxon>
        <taxon>Spiralia</taxon>
        <taxon>Lophotrochozoa</taxon>
        <taxon>Mollusca</taxon>
        <taxon>Gastropoda</taxon>
        <taxon>Heterobranchia</taxon>
        <taxon>Euthyneura</taxon>
        <taxon>Panpulmonata</taxon>
        <taxon>Sacoglossa</taxon>
        <taxon>Placobranchoidea</taxon>
        <taxon>Plakobranchidae</taxon>
        <taxon>Plakobranchus</taxon>
    </lineage>
</organism>
<comment type="caution">
    <text evidence="1">The sequence shown here is derived from an EMBL/GenBank/DDBJ whole genome shotgun (WGS) entry which is preliminary data.</text>
</comment>
<accession>A0AAV3YTK1</accession>
<evidence type="ECO:0000313" key="1">
    <source>
        <dbReference type="EMBL" id="GFN85461.1"/>
    </source>
</evidence>
<evidence type="ECO:0000313" key="2">
    <source>
        <dbReference type="Proteomes" id="UP000735302"/>
    </source>
</evidence>
<dbReference type="AlphaFoldDB" id="A0AAV3YTK1"/>
<proteinExistence type="predicted"/>
<protein>
    <submittedName>
        <fullName evidence="1">Uncharacterized protein</fullName>
    </submittedName>
</protein>